<dbReference type="SUPFAM" id="SSF55729">
    <property type="entry name" value="Acyl-CoA N-acyltransferases (Nat)"/>
    <property type="match status" value="1"/>
</dbReference>
<feature type="domain" description="N-acetyltransferase" evidence="3">
    <location>
        <begin position="2"/>
        <end position="148"/>
    </location>
</feature>
<organism evidence="4 5">
    <name type="scientific">Terrihabitans soli</name>
    <dbReference type="NCBI Taxonomy" id="708113"/>
    <lineage>
        <taxon>Bacteria</taxon>
        <taxon>Pseudomonadati</taxon>
        <taxon>Pseudomonadota</taxon>
        <taxon>Alphaproteobacteria</taxon>
        <taxon>Hyphomicrobiales</taxon>
        <taxon>Terrihabitans</taxon>
    </lineage>
</organism>
<keyword evidence="5" id="KW-1185">Reference proteome</keyword>
<evidence type="ECO:0000256" key="2">
    <source>
        <dbReference type="ARBA" id="ARBA00023315"/>
    </source>
</evidence>
<dbReference type="AlphaFoldDB" id="A0A6S6QR70"/>
<dbReference type="Pfam" id="PF13508">
    <property type="entry name" value="Acetyltransf_7"/>
    <property type="match status" value="1"/>
</dbReference>
<dbReference type="CDD" id="cd04301">
    <property type="entry name" value="NAT_SF"/>
    <property type="match status" value="1"/>
</dbReference>
<gene>
    <name evidence="4" type="ORF">IZ6_05070</name>
</gene>
<protein>
    <submittedName>
        <fullName evidence="4">N-acetyltransferase</fullName>
    </submittedName>
</protein>
<accession>A0A6S6QR70</accession>
<dbReference type="PANTHER" id="PTHR43877:SF1">
    <property type="entry name" value="ACETYLTRANSFERASE"/>
    <property type="match status" value="1"/>
</dbReference>
<name>A0A6S6QR70_9HYPH</name>
<dbReference type="EMBL" id="AP023361">
    <property type="protein sequence ID" value="BCJ89772.1"/>
    <property type="molecule type" value="Genomic_DNA"/>
</dbReference>
<keyword evidence="1 4" id="KW-0808">Transferase</keyword>
<evidence type="ECO:0000259" key="3">
    <source>
        <dbReference type="PROSITE" id="PS51186"/>
    </source>
</evidence>
<dbReference type="GO" id="GO:0016747">
    <property type="term" value="F:acyltransferase activity, transferring groups other than amino-acyl groups"/>
    <property type="evidence" value="ECO:0007669"/>
    <property type="project" value="InterPro"/>
</dbReference>
<sequence>MIEVRSEFLSDIDAREDLLDAAMGEARFKKTSARLRENRLPADGLALIAEEDGDVVGTVRLWNVSAGGRDALLLGPLAVAPDRQSAGIGGRLMRAAIARAEELGHGAILLVGDAPYYARFGFSTDATAKLRMPGPYERSRFLARELVPGALSGASGVLKATGALVQVPAAAEALPLRVAA</sequence>
<reference evidence="4 5" key="1">
    <citation type="submission" date="2020-08" db="EMBL/GenBank/DDBJ databases">
        <title>Genome sequence of Rhizobiales bacterium strain IZ6.</title>
        <authorList>
            <person name="Nakai R."/>
            <person name="Naganuma T."/>
        </authorList>
    </citation>
    <scope>NUCLEOTIDE SEQUENCE [LARGE SCALE GENOMIC DNA]</scope>
    <source>
        <strain evidence="4 5">IZ6</strain>
    </source>
</reference>
<dbReference type="Gene3D" id="3.40.630.30">
    <property type="match status" value="1"/>
</dbReference>
<evidence type="ECO:0000313" key="4">
    <source>
        <dbReference type="EMBL" id="BCJ89772.1"/>
    </source>
</evidence>
<dbReference type="InterPro" id="IPR016181">
    <property type="entry name" value="Acyl_CoA_acyltransferase"/>
</dbReference>
<proteinExistence type="predicted"/>
<evidence type="ECO:0000256" key="1">
    <source>
        <dbReference type="ARBA" id="ARBA00022679"/>
    </source>
</evidence>
<keyword evidence="2" id="KW-0012">Acyltransferase</keyword>
<dbReference type="InterPro" id="IPR050832">
    <property type="entry name" value="Bact_Acetyltransf"/>
</dbReference>
<dbReference type="PANTHER" id="PTHR43877">
    <property type="entry name" value="AMINOALKYLPHOSPHONATE N-ACETYLTRANSFERASE-RELATED-RELATED"/>
    <property type="match status" value="1"/>
</dbReference>
<dbReference type="PROSITE" id="PS51186">
    <property type="entry name" value="GNAT"/>
    <property type="match status" value="1"/>
</dbReference>
<dbReference type="InterPro" id="IPR000182">
    <property type="entry name" value="GNAT_dom"/>
</dbReference>
<dbReference type="RefSeq" id="WP_222876456.1">
    <property type="nucleotide sequence ID" value="NZ_AP023361.1"/>
</dbReference>
<dbReference type="Proteomes" id="UP000515317">
    <property type="component" value="Chromosome"/>
</dbReference>
<dbReference type="KEGG" id="tso:IZ6_05070"/>
<evidence type="ECO:0000313" key="5">
    <source>
        <dbReference type="Proteomes" id="UP000515317"/>
    </source>
</evidence>